<evidence type="ECO:0000313" key="2">
    <source>
        <dbReference type="Proteomes" id="UP000023152"/>
    </source>
</evidence>
<organism evidence="1 2">
    <name type="scientific">Reticulomyxa filosa</name>
    <dbReference type="NCBI Taxonomy" id="46433"/>
    <lineage>
        <taxon>Eukaryota</taxon>
        <taxon>Sar</taxon>
        <taxon>Rhizaria</taxon>
        <taxon>Retaria</taxon>
        <taxon>Foraminifera</taxon>
        <taxon>Monothalamids</taxon>
        <taxon>Reticulomyxidae</taxon>
        <taxon>Reticulomyxa</taxon>
    </lineage>
</organism>
<dbReference type="InterPro" id="IPR042097">
    <property type="entry name" value="Aminopeptidase_N-like_N_sf"/>
</dbReference>
<feature type="non-terminal residue" evidence="1">
    <location>
        <position position="1"/>
    </location>
</feature>
<dbReference type="SUPFAM" id="SSF63737">
    <property type="entry name" value="Leukotriene A4 hydrolase N-terminal domain"/>
    <property type="match status" value="1"/>
</dbReference>
<reference evidence="1 2" key="1">
    <citation type="journal article" date="2013" name="Curr. Biol.">
        <title>The Genome of the Foraminiferan Reticulomyxa filosa.</title>
        <authorList>
            <person name="Glockner G."/>
            <person name="Hulsmann N."/>
            <person name="Schleicher M."/>
            <person name="Noegel A.A."/>
            <person name="Eichinger L."/>
            <person name="Gallinger C."/>
            <person name="Pawlowski J."/>
            <person name="Sierra R."/>
            <person name="Euteneuer U."/>
            <person name="Pillet L."/>
            <person name="Moustafa A."/>
            <person name="Platzer M."/>
            <person name="Groth M."/>
            <person name="Szafranski K."/>
            <person name="Schliwa M."/>
        </authorList>
    </citation>
    <scope>NUCLEOTIDE SEQUENCE [LARGE SCALE GENOMIC DNA]</scope>
</reference>
<dbReference type="EMBL" id="ASPP01004288">
    <property type="protein sequence ID" value="ETO32326.1"/>
    <property type="molecule type" value="Genomic_DNA"/>
</dbReference>
<name>X6P288_RETFI</name>
<dbReference type="Gene3D" id="2.60.40.1730">
    <property type="entry name" value="tricorn interacting facor f3 domain"/>
    <property type="match status" value="1"/>
</dbReference>
<accession>X6P288</accession>
<dbReference type="AlphaFoldDB" id="X6P288"/>
<dbReference type="Proteomes" id="UP000023152">
    <property type="component" value="Unassembled WGS sequence"/>
</dbReference>
<sequence length="155" mass="18297">RKEKEKEKDVLPKNIINIRYFLSITPNLAKNFRFFGLVEIDLLIKDDRDFVILNKVDLLLLKIQVRNGTEVLDDSMKGFYVRSIRIKNLCKKKIKKDGDPAYCDLIQFKGTFYIVIPETKSFYYIKTVVFDKSTSRNIMVRVWNQIGEKNYAIFA</sequence>
<comment type="caution">
    <text evidence="1">The sequence shown here is derived from an EMBL/GenBank/DDBJ whole genome shotgun (WGS) entry which is preliminary data.</text>
</comment>
<proteinExistence type="predicted"/>
<gene>
    <name evidence="1" type="ORF">RFI_04790</name>
</gene>
<dbReference type="OrthoDB" id="6750768at2759"/>
<evidence type="ECO:0000313" key="1">
    <source>
        <dbReference type="EMBL" id="ETO32326.1"/>
    </source>
</evidence>
<protein>
    <submittedName>
        <fullName evidence="1">Uncharacterized protein</fullName>
    </submittedName>
</protein>
<keyword evidence="2" id="KW-1185">Reference proteome</keyword>